<name>A0A1Y5FCD3_9BACT</name>
<dbReference type="EMBL" id="MAAO01000006">
    <property type="protein sequence ID" value="OUR96292.1"/>
    <property type="molecule type" value="Genomic_DNA"/>
</dbReference>
<evidence type="ECO:0000256" key="1">
    <source>
        <dbReference type="SAM" id="SignalP"/>
    </source>
</evidence>
<dbReference type="Proteomes" id="UP000196531">
    <property type="component" value="Unassembled WGS sequence"/>
</dbReference>
<accession>A0A1Y5FCD3</accession>
<keyword evidence="1" id="KW-0732">Signal</keyword>
<gene>
    <name evidence="2" type="ORF">A9Q84_08005</name>
</gene>
<protein>
    <recommendedName>
        <fullName evidence="4">PNPLA domain-containing protein</fullName>
    </recommendedName>
</protein>
<comment type="caution">
    <text evidence="2">The sequence shown here is derived from an EMBL/GenBank/DDBJ whole genome shotgun (WGS) entry which is preliminary data.</text>
</comment>
<organism evidence="2 3">
    <name type="scientific">Halobacteriovorax marinus</name>
    <dbReference type="NCBI Taxonomy" id="97084"/>
    <lineage>
        <taxon>Bacteria</taxon>
        <taxon>Pseudomonadati</taxon>
        <taxon>Bdellovibrionota</taxon>
        <taxon>Bacteriovoracia</taxon>
        <taxon>Bacteriovoracales</taxon>
        <taxon>Halobacteriovoraceae</taxon>
        <taxon>Halobacteriovorax</taxon>
    </lineage>
</organism>
<evidence type="ECO:0008006" key="4">
    <source>
        <dbReference type="Google" id="ProtNLM"/>
    </source>
</evidence>
<dbReference type="AlphaFoldDB" id="A0A1Y5FCD3"/>
<feature type="chain" id="PRO_5012779969" description="PNPLA domain-containing protein" evidence="1">
    <location>
        <begin position="24"/>
        <end position="617"/>
    </location>
</feature>
<evidence type="ECO:0000313" key="3">
    <source>
        <dbReference type="Proteomes" id="UP000196531"/>
    </source>
</evidence>
<feature type="signal peptide" evidence="1">
    <location>
        <begin position="1"/>
        <end position="23"/>
    </location>
</feature>
<sequence length="617" mass="69083">MTKLRLIISALLLSATLSQNIVAANYCTGIRGNGELAPAHWSALSRITENKGLPAAAAGGSSASITIFFLDALSRNTNLSSNEVEKNKELGLLFKSMVPHILYLYTEDAKSPTIMRLAGNITGLGDGGFIHKLKSAVKIAKDLPEFFDILGDYGPLLNTEVAKGLRRNFSFHKAQLAESLEVFGSFDAKSDKSIFYRQGLVDFKFLGIIFGRVADFYAGYGADKVNTKMKKFLNTCSDVSFNKEWSEIVKAKPICKDLLHASLDAYYQAPTVERRIRNHGKSGPRFRTRTVTLERKFPERMIFEKVGSGLKAFPTTSLVVGDAAIRYKNLLQRYEENEAKDVESFSLDFNSELKYGYWGKSEDLFEIKSNIDQLFPNDAKSSKFQPIEGGVWFEVLGTSPAEPGLSNLQRIADGNILSPSIVKKKRYFKKFLGIFPTLRAIGWFDEEDNSEGVVPFREDIYSAGGWSDLHPTLVLKASGCEEIMYITRQGGESVFGQQIFIRLTGYDDKISFWKEIAEKNRIGQTNMTPVEESSPWNKLYNLANPESSFNTSLSVATSVYCTNWDKFYVLKGEIDQTLTDAYHAPVFLKDENKRSEYNFGKDHIGKSVDNFPGCIIK</sequence>
<evidence type="ECO:0000313" key="2">
    <source>
        <dbReference type="EMBL" id="OUR96292.1"/>
    </source>
</evidence>
<reference evidence="3" key="1">
    <citation type="journal article" date="2017" name="Proc. Natl. Acad. Sci. U.S.A.">
        <title>Simulation of Deepwater Horizon oil plume reveals substrate specialization within a complex community of hydrocarbon-degraders.</title>
        <authorList>
            <person name="Hu P."/>
            <person name="Dubinsky E.A."/>
            <person name="Probst A.J."/>
            <person name="Wang J."/>
            <person name="Sieber C.M.K."/>
            <person name="Tom L.M."/>
            <person name="Gardinali P."/>
            <person name="Banfield J.F."/>
            <person name="Atlas R.M."/>
            <person name="Andersen G.L."/>
        </authorList>
    </citation>
    <scope>NUCLEOTIDE SEQUENCE [LARGE SCALE GENOMIC DNA]</scope>
</reference>
<proteinExistence type="predicted"/>